<evidence type="ECO:0000313" key="3">
    <source>
        <dbReference type="Proteomes" id="UP000236723"/>
    </source>
</evidence>
<name>A0A1H5X4V7_9ACTN</name>
<dbReference type="OrthoDB" id="3726202at2"/>
<dbReference type="EMBL" id="FNVO01000003">
    <property type="protein sequence ID" value="SEG06794.1"/>
    <property type="molecule type" value="Genomic_DNA"/>
</dbReference>
<dbReference type="InterPro" id="IPR013785">
    <property type="entry name" value="Aldolase_TIM"/>
</dbReference>
<accession>A0A1H5X4V7</accession>
<dbReference type="InterPro" id="IPR054574">
    <property type="entry name" value="Cgl0159_dom"/>
</dbReference>
<protein>
    <recommendedName>
        <fullName evidence="1">Cgl0159-like domain-containing protein</fullName>
    </recommendedName>
</protein>
<keyword evidence="3" id="KW-1185">Reference proteome</keyword>
<dbReference type="Proteomes" id="UP000236723">
    <property type="component" value="Unassembled WGS sequence"/>
</dbReference>
<proteinExistence type="predicted"/>
<dbReference type="Gene3D" id="3.20.20.70">
    <property type="entry name" value="Aldolase class I"/>
    <property type="match status" value="1"/>
</dbReference>
<dbReference type="RefSeq" id="WP_103937064.1">
    <property type="nucleotide sequence ID" value="NZ_FNVO01000003.1"/>
</dbReference>
<organism evidence="2 3">
    <name type="scientific">Thermomonospora echinospora</name>
    <dbReference type="NCBI Taxonomy" id="1992"/>
    <lineage>
        <taxon>Bacteria</taxon>
        <taxon>Bacillati</taxon>
        <taxon>Actinomycetota</taxon>
        <taxon>Actinomycetes</taxon>
        <taxon>Streptosporangiales</taxon>
        <taxon>Thermomonosporaceae</taxon>
        <taxon>Thermomonospora</taxon>
    </lineage>
</organism>
<dbReference type="AlphaFoldDB" id="A0A1H5X4V7"/>
<dbReference type="SUPFAM" id="SSF51569">
    <property type="entry name" value="Aldolase"/>
    <property type="match status" value="1"/>
</dbReference>
<dbReference type="Pfam" id="PF22649">
    <property type="entry name" value="Cgl0159"/>
    <property type="match status" value="1"/>
</dbReference>
<sequence length="290" mass="30743">MFARRYEELTEIRATRPEEIARAADRRVRRPWPAGVRGRLMIVAADHAARGVLGAGDAPLVMADRRDLLERLCTALERPGVDGVLGTPDVIEDLLLLGALDGKVVLGSMNRGGLAGARFEIDDRFTAYDVPAIRAGGLDGGKMLLRVDDEDPATARTLRACALAVSGLAAHRRMAVVEPFVSRREPGGRLRNVLTCEAMIRAVSVAAGLGGTSAYTWLKVPVVPDMERVMAASTLPALLLGGESGLDSALPAWQKALSLPSVRGLVAGRALLYPPDDDVAAAVDAAVELL</sequence>
<feature type="domain" description="Cgl0159-like" evidence="1">
    <location>
        <begin position="38"/>
        <end position="287"/>
    </location>
</feature>
<gene>
    <name evidence="2" type="ORF">SAMN04489712_10389</name>
</gene>
<evidence type="ECO:0000313" key="2">
    <source>
        <dbReference type="EMBL" id="SEG06794.1"/>
    </source>
</evidence>
<reference evidence="3" key="1">
    <citation type="submission" date="2016-10" db="EMBL/GenBank/DDBJ databases">
        <authorList>
            <person name="Varghese N."/>
            <person name="Submissions S."/>
        </authorList>
    </citation>
    <scope>NUCLEOTIDE SEQUENCE [LARGE SCALE GENOMIC DNA]</scope>
    <source>
        <strain evidence="3">DSM 43163</strain>
    </source>
</reference>
<evidence type="ECO:0000259" key="1">
    <source>
        <dbReference type="Pfam" id="PF22649"/>
    </source>
</evidence>